<protein>
    <submittedName>
        <fullName evidence="7">CoA-substrate-specific enzyme activase, putative</fullName>
    </submittedName>
</protein>
<feature type="domain" description="ATPase BadF/BadG/BcrA/BcrD type" evidence="5">
    <location>
        <begin position="406"/>
        <end position="657"/>
    </location>
</feature>
<feature type="domain" description="DUF2229" evidence="6">
    <location>
        <begin position="739"/>
        <end position="955"/>
    </location>
</feature>
<dbReference type="HOGENOM" id="CLU_002393_2_0_11"/>
<feature type="domain" description="ATPase BadF/BadG/BcrA/BcrD type" evidence="5">
    <location>
        <begin position="4"/>
        <end position="317"/>
    </location>
</feature>
<gene>
    <name evidence="7" type="ordered locus">Ccur_03240</name>
</gene>
<dbReference type="CDD" id="cd24034">
    <property type="entry name" value="ASKHA_NBD_O66634-like_rpt1"/>
    <property type="match status" value="1"/>
</dbReference>
<accession>C7MMB1</accession>
<evidence type="ECO:0000256" key="1">
    <source>
        <dbReference type="ARBA" id="ARBA00001966"/>
    </source>
</evidence>
<dbReference type="CDD" id="cd24035">
    <property type="entry name" value="ASKHA_NBD_O66634-like_rpt2"/>
    <property type="match status" value="1"/>
</dbReference>
<dbReference type="RefSeq" id="WP_012802739.1">
    <property type="nucleotide sequence ID" value="NC_013170.1"/>
</dbReference>
<dbReference type="eggNOG" id="COG1924">
    <property type="taxonomic scope" value="Bacteria"/>
</dbReference>
<dbReference type="Pfam" id="PF09989">
    <property type="entry name" value="DUF2229"/>
    <property type="match status" value="1"/>
</dbReference>
<dbReference type="InterPro" id="IPR002731">
    <property type="entry name" value="ATPase_BadF"/>
</dbReference>
<reference evidence="7 8" key="1">
    <citation type="journal article" date="2009" name="Stand. Genomic Sci.">
        <title>Complete genome sequence of Cryptobacterium curtum type strain (12-3).</title>
        <authorList>
            <person name="Mavrommatis K."/>
            <person name="Pukall R."/>
            <person name="Rohde C."/>
            <person name="Chen F."/>
            <person name="Sims D."/>
            <person name="Brettin T."/>
            <person name="Kuske C."/>
            <person name="Detter J.C."/>
            <person name="Han C."/>
            <person name="Lapidus A."/>
            <person name="Copeland A."/>
            <person name="Glavina Del Rio T."/>
            <person name="Nolan M."/>
            <person name="Lucas S."/>
            <person name="Tice H."/>
            <person name="Cheng J.F."/>
            <person name="Bruce D."/>
            <person name="Goodwin L."/>
            <person name="Pitluck S."/>
            <person name="Ovchinnikova G."/>
            <person name="Pati A."/>
            <person name="Ivanova N."/>
            <person name="Chen A."/>
            <person name="Palaniappan K."/>
            <person name="Chain P."/>
            <person name="D'haeseleer P."/>
            <person name="Goker M."/>
            <person name="Bristow J."/>
            <person name="Eisen J.A."/>
            <person name="Markowitz V."/>
            <person name="Hugenholtz P."/>
            <person name="Rohde M."/>
            <person name="Klenk H.P."/>
            <person name="Kyrpides N.C."/>
        </authorList>
    </citation>
    <scope>NUCLEOTIDE SEQUENCE [LARGE SCALE GENOMIC DNA]</scope>
    <source>
        <strain evidence="8">ATCC 700683 / DSM 15641 / 12-3</strain>
    </source>
</reference>
<evidence type="ECO:0000256" key="3">
    <source>
        <dbReference type="ARBA" id="ARBA00023004"/>
    </source>
</evidence>
<evidence type="ECO:0000256" key="2">
    <source>
        <dbReference type="ARBA" id="ARBA00022723"/>
    </source>
</evidence>
<evidence type="ECO:0000256" key="4">
    <source>
        <dbReference type="ARBA" id="ARBA00023014"/>
    </source>
</evidence>
<keyword evidence="2" id="KW-0479">Metal-binding</keyword>
<name>C7MMB1_CRYCD</name>
<dbReference type="Gene3D" id="3.30.420.40">
    <property type="match status" value="4"/>
</dbReference>
<proteinExistence type="predicted"/>
<dbReference type="Proteomes" id="UP000000954">
    <property type="component" value="Chromosome"/>
</dbReference>
<evidence type="ECO:0000259" key="6">
    <source>
        <dbReference type="Pfam" id="PF09989"/>
    </source>
</evidence>
<keyword evidence="3" id="KW-0408">Iron</keyword>
<dbReference type="GO" id="GO:0046872">
    <property type="term" value="F:metal ion binding"/>
    <property type="evidence" value="ECO:0007669"/>
    <property type="project" value="UniProtKB-KW"/>
</dbReference>
<dbReference type="PANTHER" id="PTHR32329:SF7">
    <property type="entry name" value="ACTIVATOR OF 2-HYDROXYACYL-COA-HYDRATASE"/>
    <property type="match status" value="1"/>
</dbReference>
<dbReference type="OrthoDB" id="9177882at2"/>
<sequence length="1500" mass="161424">MFTVGIDIGASSVKVVALQVGGSSRLAAQQKTAEEATEGFGKTEEDVASGFNKTAESVAGELGKTAEEVGGELSKNGESFPFPLLWAQRRVHKGSASACLLDLLSAFADDLPIDECVGWVLTGSGADAFVGHGVAIPFLEEVPALTLGVRMLHPKAASVIAMGGQRAAYVTDLIGDKPPRFGTNESCAAGTGSFFEDQMSRLNLSIEDYSSHAQRATSVPRLSGRCAVFAKTDIIHRQQEGVAVDDILLGLCFAAVKSFKASIVRGMPVEKPVVLAGGVLLNAGVVRAVREVFDLDARELLCGQENLYLQAVGAALHAARLVGFSVESNPLGASTDTNTSSFQLGAATSSLPDIDVLFTLLSDCSAYDTLARRDPLPDTGFKPTAGYQLRSRPWPVDRDGRTPCALGIDVGSTSTDLVLLDAEGGILDAQYLRTAGNPKQAVRDGLNSLASRLGNTVRVDAVGVTGSGRTMIGEFVGADAVRDEITAQARAAVAADPSVDTVFEIGGQDSKLIVIDNGQVVDFQMNKICAAGTGSFVEEQAARLDIPLAEYGDLALSSKSPVELGDRCTVFVETAIATALSQGAAKADIAAGLCQSIVSNYLNRVVSTKRVGKRIALAGGVAYNKGIVAAFKQRYGENLFVTPWYAVSGAVGAALLAYEAQGQAVGHVMGQAVGQAQNQAQKVAKRPETNFRGFDLTGTTKQSRHVDLAEVERNRAFFGKSQEFYLEGYNPTIDPNKKTVGVPRALLLYKFFPLANAFFRTLGYNVILSDVSDEETVRLSQQTARGETCYPVKLIHGHMAQLADAGIDYLFMPRVHTVKHGAVKVEHNYGCPYMQVAPLLVARDLGLEERGIQLIAPELDLDLGQQAMASAMMGVGVQLGHDPHETAKALLAGGFAVNEFSRKVEELGSQLIDSLEPNERVLVIVTRNYGIEDAVLNMGIPDLLLDRGQKVITVSHLEGGHDCDISRDYPCVCWPFGQHLLTAMKIIRRDPRLFAVYLTNHGCGPDTMLTHLMAEEMKGKPYLQIEVDEHFSKVGVITRIEAFLNSLDHYQAQEADRTLPFSPKQVTAQVEPLDPRKVIGLPSFGPAGPLLGRWFENQGYQVSLLEPSPAAIARGRQEMTTKEYLSFTALVGVGLRAAEQYAAEQHADGVHSDGEQVLDKHSVKLQVDKQEAAGSNRAEQEVADKHAIKQAALPTSSTGFHLLIPSTEGAEADNLYERVLISKLAAYGLADTEIISPKLEQLPARLGARLESFFAVLVANDVILATPPDKRADIQAALLEDCSFEAVLSQAQRVSYARAGQADKPSVLVVGEWPCVLSDHLSGGMWRKLEGEGYTLRRMPIAEFFWFMWRDVLEGVARDDARWAALDRLANLMRQISCALGSASPFCDDVESLCAEADKLMGRFRGANGRYRAAKACMPPASVQGVLATSSLYENTDIILKLFSDSWELPVPILHVNFDAALDQGIEERIRSFLYYLQPTVPATSEQPANESLVSEVSCG</sequence>
<dbReference type="KEGG" id="ccu:Ccur_03240"/>
<dbReference type="Gene3D" id="3.40.50.11900">
    <property type="match status" value="1"/>
</dbReference>
<dbReference type="InterPro" id="IPR051805">
    <property type="entry name" value="Dehydratase_Activator_Redct"/>
</dbReference>
<evidence type="ECO:0000313" key="8">
    <source>
        <dbReference type="Proteomes" id="UP000000954"/>
    </source>
</evidence>
<dbReference type="NCBIfam" id="TIGR00241">
    <property type="entry name" value="CoA_E_activ"/>
    <property type="match status" value="1"/>
</dbReference>
<dbReference type="InterPro" id="IPR043129">
    <property type="entry name" value="ATPase_NBD"/>
</dbReference>
<evidence type="ECO:0000313" key="7">
    <source>
        <dbReference type="EMBL" id="ACU94051.1"/>
    </source>
</evidence>
<dbReference type="GO" id="GO:0051536">
    <property type="term" value="F:iron-sulfur cluster binding"/>
    <property type="evidence" value="ECO:0007669"/>
    <property type="project" value="UniProtKB-KW"/>
</dbReference>
<keyword evidence="4" id="KW-0411">Iron-sulfur</keyword>
<evidence type="ECO:0000259" key="5">
    <source>
        <dbReference type="Pfam" id="PF01869"/>
    </source>
</evidence>
<dbReference type="InterPro" id="IPR008275">
    <property type="entry name" value="CoA_E_activase_dom"/>
</dbReference>
<dbReference type="STRING" id="469378.Ccur_03240"/>
<dbReference type="SUPFAM" id="SSF53067">
    <property type="entry name" value="Actin-like ATPase domain"/>
    <property type="match status" value="2"/>
</dbReference>
<dbReference type="Pfam" id="PF01869">
    <property type="entry name" value="BcrAD_BadFG"/>
    <property type="match status" value="2"/>
</dbReference>
<organism evidence="7 8">
    <name type="scientific">Cryptobacterium curtum (strain ATCC 700683 / DSM 15641 / CCUG 43107 / 12-3)</name>
    <dbReference type="NCBI Taxonomy" id="469378"/>
    <lineage>
        <taxon>Bacteria</taxon>
        <taxon>Bacillati</taxon>
        <taxon>Actinomycetota</taxon>
        <taxon>Coriobacteriia</taxon>
        <taxon>Eggerthellales</taxon>
        <taxon>Eggerthellaceae</taxon>
        <taxon>Cryptobacterium</taxon>
    </lineage>
</organism>
<dbReference type="EMBL" id="CP001682">
    <property type="protein sequence ID" value="ACU94051.1"/>
    <property type="molecule type" value="Genomic_DNA"/>
</dbReference>
<keyword evidence="8" id="KW-1185">Reference proteome</keyword>
<comment type="cofactor">
    <cofactor evidence="1">
        <name>[4Fe-4S] cluster</name>
        <dbReference type="ChEBI" id="CHEBI:49883"/>
    </cofactor>
</comment>
<dbReference type="PANTHER" id="PTHR32329">
    <property type="entry name" value="BIFUNCTIONAL PROTEIN [INCLUDES 2-HYDROXYACYL-COA DEHYDRATASE (N-TER) AND ITS ACTIVATOR DOMAIN (C_TERM)-RELATED"/>
    <property type="match status" value="1"/>
</dbReference>
<dbReference type="eggNOG" id="COG3580">
    <property type="taxonomic scope" value="Bacteria"/>
</dbReference>
<dbReference type="InterPro" id="IPR018709">
    <property type="entry name" value="CoA_activase_DUF2229"/>
</dbReference>